<gene>
    <name evidence="2" type="ORF">Lalb_Chr05g0226551</name>
</gene>
<proteinExistence type="predicted"/>
<dbReference type="Proteomes" id="UP000447434">
    <property type="component" value="Chromosome 5"/>
</dbReference>
<name>A0A6A4QJE9_LUPAL</name>
<protein>
    <submittedName>
        <fullName evidence="2">Putative gag-polypeptide of LTR copia-type</fullName>
    </submittedName>
</protein>
<evidence type="ECO:0000313" key="2">
    <source>
        <dbReference type="EMBL" id="KAE9614308.1"/>
    </source>
</evidence>
<dbReference type="InterPro" id="IPR029472">
    <property type="entry name" value="Copia-like_N"/>
</dbReference>
<reference evidence="3" key="1">
    <citation type="journal article" date="2020" name="Nat. Commun.">
        <title>Genome sequence of the cluster root forming white lupin.</title>
        <authorList>
            <person name="Hufnagel B."/>
            <person name="Marques A."/>
            <person name="Soriano A."/>
            <person name="Marques L."/>
            <person name="Divol F."/>
            <person name="Doumas P."/>
            <person name="Sallet E."/>
            <person name="Mancinotti D."/>
            <person name="Carrere S."/>
            <person name="Marande W."/>
            <person name="Arribat S."/>
            <person name="Keller J."/>
            <person name="Huneau C."/>
            <person name="Blein T."/>
            <person name="Aime D."/>
            <person name="Laguerre M."/>
            <person name="Taylor J."/>
            <person name="Schubert V."/>
            <person name="Nelson M."/>
            <person name="Geu-Flores F."/>
            <person name="Crespi M."/>
            <person name="Gallardo-Guerrero K."/>
            <person name="Delaux P.-M."/>
            <person name="Salse J."/>
            <person name="Berges H."/>
            <person name="Guyot R."/>
            <person name="Gouzy J."/>
            <person name="Peret B."/>
        </authorList>
    </citation>
    <scope>NUCLEOTIDE SEQUENCE [LARGE SCALE GENOMIC DNA]</scope>
    <source>
        <strain evidence="3">cv. Amiga</strain>
    </source>
</reference>
<evidence type="ECO:0000259" key="1">
    <source>
        <dbReference type="Pfam" id="PF14244"/>
    </source>
</evidence>
<dbReference type="OrthoDB" id="1737256at2759"/>
<dbReference type="PANTHER" id="PTHR37610:SF55">
    <property type="entry name" value="RETROTRANSPOSON COPIA-LIKE N-TERMINAL DOMAIN-CONTAINING PROTEIN"/>
    <property type="match status" value="1"/>
</dbReference>
<dbReference type="EMBL" id="WOCE01000005">
    <property type="protein sequence ID" value="KAE9614308.1"/>
    <property type="molecule type" value="Genomic_DNA"/>
</dbReference>
<accession>A0A6A4QJE9</accession>
<feature type="domain" description="Retrotransposon Copia-like N-terminal" evidence="1">
    <location>
        <begin position="14"/>
        <end position="61"/>
    </location>
</feature>
<dbReference type="AlphaFoldDB" id="A0A6A4QJE9"/>
<dbReference type="PANTHER" id="PTHR37610">
    <property type="entry name" value="CCHC-TYPE DOMAIN-CONTAINING PROTEIN"/>
    <property type="match status" value="1"/>
</dbReference>
<keyword evidence="3" id="KW-1185">Reference proteome</keyword>
<evidence type="ECO:0000313" key="3">
    <source>
        <dbReference type="Proteomes" id="UP000447434"/>
    </source>
</evidence>
<comment type="caution">
    <text evidence="2">The sequence shown here is derived from an EMBL/GenBank/DDBJ whole genome shotgun (WGS) entry which is preliminary data.</text>
</comment>
<dbReference type="Pfam" id="PF14244">
    <property type="entry name" value="Retrotran_gag_3"/>
    <property type="match status" value="1"/>
</dbReference>
<sequence length="130" mass="15097">MDPSQDPSSIYYIHPSDSTATPLVSPLLNGENYHQWVRSMKMSLITKQKIEFIDESIQMPPKTDPSFKAWQRANNMVISWITRSVDPSISQSVLWSDKAYEIWDELGERFTQGNLIRIGDLQELVFNYKQ</sequence>
<organism evidence="2 3">
    <name type="scientific">Lupinus albus</name>
    <name type="common">White lupine</name>
    <name type="synonym">Lupinus termis</name>
    <dbReference type="NCBI Taxonomy" id="3870"/>
    <lineage>
        <taxon>Eukaryota</taxon>
        <taxon>Viridiplantae</taxon>
        <taxon>Streptophyta</taxon>
        <taxon>Embryophyta</taxon>
        <taxon>Tracheophyta</taxon>
        <taxon>Spermatophyta</taxon>
        <taxon>Magnoliopsida</taxon>
        <taxon>eudicotyledons</taxon>
        <taxon>Gunneridae</taxon>
        <taxon>Pentapetalae</taxon>
        <taxon>rosids</taxon>
        <taxon>fabids</taxon>
        <taxon>Fabales</taxon>
        <taxon>Fabaceae</taxon>
        <taxon>Papilionoideae</taxon>
        <taxon>50 kb inversion clade</taxon>
        <taxon>genistoids sensu lato</taxon>
        <taxon>core genistoids</taxon>
        <taxon>Genisteae</taxon>
        <taxon>Lupinus</taxon>
    </lineage>
</organism>